<dbReference type="GeneID" id="17359621"/>
<reference evidence="3 4" key="1">
    <citation type="journal article" date="2010" name="Plant Cell">
        <title>The Chlorella variabilis NC64A genome reveals adaptation to photosymbiosis, coevolution with viruses, and cryptic sex.</title>
        <authorList>
            <person name="Blanc G."/>
            <person name="Duncan G."/>
            <person name="Agarkova I."/>
            <person name="Borodovsky M."/>
            <person name="Gurnon J."/>
            <person name="Kuo A."/>
            <person name="Lindquist E."/>
            <person name="Lucas S."/>
            <person name="Pangilinan J."/>
            <person name="Polle J."/>
            <person name="Salamov A."/>
            <person name="Terry A."/>
            <person name="Yamada T."/>
            <person name="Dunigan D.D."/>
            <person name="Grigoriev I.V."/>
            <person name="Claverie J.M."/>
            <person name="Van Etten J.L."/>
        </authorList>
    </citation>
    <scope>NUCLEOTIDE SEQUENCE [LARGE SCALE GENOMIC DNA]</scope>
    <source>
        <strain evidence="3 4">NC64A</strain>
    </source>
</reference>
<proteinExistence type="predicted"/>
<dbReference type="Proteomes" id="UP000008141">
    <property type="component" value="Unassembled WGS sequence"/>
</dbReference>
<feature type="region of interest" description="Disordered" evidence="1">
    <location>
        <begin position="74"/>
        <end position="159"/>
    </location>
</feature>
<feature type="compositionally biased region" description="Basic residues" evidence="1">
    <location>
        <begin position="465"/>
        <end position="475"/>
    </location>
</feature>
<evidence type="ECO:0000313" key="4">
    <source>
        <dbReference type="Proteomes" id="UP000008141"/>
    </source>
</evidence>
<dbReference type="RefSeq" id="XP_005851699.1">
    <property type="nucleotide sequence ID" value="XM_005851637.1"/>
</dbReference>
<dbReference type="InterPro" id="IPR037185">
    <property type="entry name" value="EmrE-like"/>
</dbReference>
<gene>
    <name evidence="3" type="ORF">CHLNCDRAFT_132986</name>
</gene>
<protein>
    <recommendedName>
        <fullName evidence="5">EamA domain-containing protein</fullName>
    </recommendedName>
</protein>
<dbReference type="EMBL" id="GL433835">
    <property type="protein sequence ID" value="EFN59597.1"/>
    <property type="molecule type" value="Genomic_DNA"/>
</dbReference>
<feature type="transmembrane region" description="Helical" evidence="2">
    <location>
        <begin position="183"/>
        <end position="202"/>
    </location>
</feature>
<dbReference type="AlphaFoldDB" id="E1Z236"/>
<feature type="transmembrane region" description="Helical" evidence="2">
    <location>
        <begin position="237"/>
        <end position="258"/>
    </location>
</feature>
<evidence type="ECO:0000256" key="2">
    <source>
        <dbReference type="SAM" id="Phobius"/>
    </source>
</evidence>
<feature type="transmembrane region" description="Helical" evidence="2">
    <location>
        <begin position="340"/>
        <end position="360"/>
    </location>
</feature>
<evidence type="ECO:0008006" key="5">
    <source>
        <dbReference type="Google" id="ProtNLM"/>
    </source>
</evidence>
<keyword evidence="4" id="KW-1185">Reference proteome</keyword>
<feature type="transmembrane region" description="Helical" evidence="2">
    <location>
        <begin position="409"/>
        <end position="429"/>
    </location>
</feature>
<accession>E1Z236</accession>
<dbReference type="OrthoDB" id="10523136at2759"/>
<keyword evidence="2" id="KW-0472">Membrane</keyword>
<feature type="region of interest" description="Disordered" evidence="1">
    <location>
        <begin position="440"/>
        <end position="475"/>
    </location>
</feature>
<feature type="compositionally biased region" description="Low complexity" evidence="1">
    <location>
        <begin position="440"/>
        <end position="456"/>
    </location>
</feature>
<feature type="transmembrane region" description="Helical" evidence="2">
    <location>
        <begin position="208"/>
        <end position="230"/>
    </location>
</feature>
<organism evidence="4">
    <name type="scientific">Chlorella variabilis</name>
    <name type="common">Green alga</name>
    <dbReference type="NCBI Taxonomy" id="554065"/>
    <lineage>
        <taxon>Eukaryota</taxon>
        <taxon>Viridiplantae</taxon>
        <taxon>Chlorophyta</taxon>
        <taxon>core chlorophytes</taxon>
        <taxon>Trebouxiophyceae</taxon>
        <taxon>Chlorellales</taxon>
        <taxon>Chlorellaceae</taxon>
        <taxon>Chlorella clade</taxon>
        <taxon>Chlorella</taxon>
    </lineage>
</organism>
<keyword evidence="2" id="KW-1133">Transmembrane helix</keyword>
<dbReference type="STRING" id="554065.E1Z236"/>
<sequence>MAALPPGRHLAHEVLLALYGLLSRYAQIKPTLPVPALRLVVVTNLIGEAALLLFHAAPLLVAAQVRRWRRRSWPQPGLPAHGPGDAAAASAKAGDGCCSSSESSEAAGCPPDGDVEQAAGSPPQQHSSPGQPDEQPLQQQQQRRPAPLAHAKTSVRPPLPLARGLSSRFERWEAGRPLLRRRLALAAIVVSFMGCCSLHILAPGFVDVSIVMLTTQWTPLFIAAVQSLLLRKPLPRAFWPSAAVMLGGAGMVIVPAVSQSTSGSLSTARGWWGFAMALGALISTVIYYTLLQACRHMGFTALRLQHYMNLASILLYLPLTLPINGTAWGAQFAGWGATDWAALVSLATVAYMGSGVFMQARGCRAAPRLCVWRLGAPTASMFFGLRLVFSVVLSTPILGSTIIQTGVQIAGVVVTAVAVTAYAGSQWWASRGEQLRQQLAERQAQGEAAAEAADLGASRDGWQHPVHHKQRKPLS</sequence>
<dbReference type="InParanoid" id="E1Z236"/>
<keyword evidence="2" id="KW-0812">Transmembrane</keyword>
<dbReference type="KEGG" id="cvr:CHLNCDRAFT_132986"/>
<feature type="compositionally biased region" description="Low complexity" evidence="1">
    <location>
        <begin position="117"/>
        <end position="149"/>
    </location>
</feature>
<feature type="compositionally biased region" description="Low complexity" evidence="1">
    <location>
        <begin position="79"/>
        <end position="109"/>
    </location>
</feature>
<name>E1Z236_CHLVA</name>
<feature type="transmembrane region" description="Helical" evidence="2">
    <location>
        <begin position="310"/>
        <end position="328"/>
    </location>
</feature>
<evidence type="ECO:0000256" key="1">
    <source>
        <dbReference type="SAM" id="MobiDB-lite"/>
    </source>
</evidence>
<dbReference type="SUPFAM" id="SSF103481">
    <property type="entry name" value="Multidrug resistance efflux transporter EmrE"/>
    <property type="match status" value="1"/>
</dbReference>
<feature type="transmembrane region" description="Helical" evidence="2">
    <location>
        <begin position="270"/>
        <end position="290"/>
    </location>
</feature>
<feature type="transmembrane region" description="Helical" evidence="2">
    <location>
        <begin position="36"/>
        <end position="61"/>
    </location>
</feature>
<feature type="transmembrane region" description="Helical" evidence="2">
    <location>
        <begin position="381"/>
        <end position="403"/>
    </location>
</feature>
<evidence type="ECO:0000313" key="3">
    <source>
        <dbReference type="EMBL" id="EFN59597.1"/>
    </source>
</evidence>